<dbReference type="PANTHER" id="PTHR47756:SF2">
    <property type="entry name" value="BLL6612 PROTEIN"/>
    <property type="match status" value="1"/>
</dbReference>
<dbReference type="Pfam" id="PF20239">
    <property type="entry name" value="DUF6596"/>
    <property type="match status" value="1"/>
</dbReference>
<dbReference type="Gene3D" id="1.10.1740.10">
    <property type="match status" value="1"/>
</dbReference>
<dbReference type="InterPro" id="IPR007627">
    <property type="entry name" value="RNA_pol_sigma70_r2"/>
</dbReference>
<reference evidence="8 9" key="1">
    <citation type="submission" date="2020-08" db="EMBL/GenBank/DDBJ databases">
        <title>Sequencing the genomes of 1000 actinobacteria strains.</title>
        <authorList>
            <person name="Klenk H.-P."/>
        </authorList>
    </citation>
    <scope>NUCLEOTIDE SEQUENCE [LARGE SCALE GENOMIC DNA]</scope>
    <source>
        <strain evidence="8 9">DSM 12511</strain>
    </source>
</reference>
<dbReference type="Proteomes" id="UP000537775">
    <property type="component" value="Unassembled WGS sequence"/>
</dbReference>
<dbReference type="InterPro" id="IPR046531">
    <property type="entry name" value="DUF6596"/>
</dbReference>
<dbReference type="PANTHER" id="PTHR47756">
    <property type="entry name" value="BLL6612 PROTEIN-RELATED"/>
    <property type="match status" value="1"/>
</dbReference>
<evidence type="ECO:0000313" key="8">
    <source>
        <dbReference type="EMBL" id="MBB6392302.1"/>
    </source>
</evidence>
<dbReference type="InterPro" id="IPR036388">
    <property type="entry name" value="WH-like_DNA-bd_sf"/>
</dbReference>
<evidence type="ECO:0000256" key="4">
    <source>
        <dbReference type="ARBA" id="ARBA00023163"/>
    </source>
</evidence>
<dbReference type="InterPro" id="IPR013325">
    <property type="entry name" value="RNA_pol_sigma_r2"/>
</dbReference>
<evidence type="ECO:0000256" key="2">
    <source>
        <dbReference type="ARBA" id="ARBA00023015"/>
    </source>
</evidence>
<evidence type="ECO:0000259" key="6">
    <source>
        <dbReference type="Pfam" id="PF08281"/>
    </source>
</evidence>
<keyword evidence="9" id="KW-1185">Reference proteome</keyword>
<feature type="domain" description="DUF6596" evidence="7">
    <location>
        <begin position="176"/>
        <end position="274"/>
    </location>
</feature>
<dbReference type="GO" id="GO:0003677">
    <property type="term" value="F:DNA binding"/>
    <property type="evidence" value="ECO:0007669"/>
    <property type="project" value="InterPro"/>
</dbReference>
<gene>
    <name evidence="8" type="ORF">HD594_002615</name>
</gene>
<protein>
    <submittedName>
        <fullName evidence="8">RNA polymerase sigma-70 factor (ECF subfamily)</fullName>
    </submittedName>
</protein>
<evidence type="ECO:0000256" key="1">
    <source>
        <dbReference type="ARBA" id="ARBA00010641"/>
    </source>
</evidence>
<dbReference type="AlphaFoldDB" id="A0A7X0FSI8"/>
<dbReference type="GO" id="GO:0006352">
    <property type="term" value="P:DNA-templated transcription initiation"/>
    <property type="evidence" value="ECO:0007669"/>
    <property type="project" value="InterPro"/>
</dbReference>
<proteinExistence type="inferred from homology"/>
<dbReference type="RefSeq" id="WP_184751386.1">
    <property type="nucleotide sequence ID" value="NZ_BAAAJR010000011.1"/>
</dbReference>
<evidence type="ECO:0000313" key="9">
    <source>
        <dbReference type="Proteomes" id="UP000537775"/>
    </source>
</evidence>
<comment type="similarity">
    <text evidence="1">Belongs to the sigma-70 factor family. ECF subfamily.</text>
</comment>
<keyword evidence="2" id="KW-0805">Transcription regulation</keyword>
<dbReference type="SUPFAM" id="SSF88946">
    <property type="entry name" value="Sigma2 domain of RNA polymerase sigma factors"/>
    <property type="match status" value="1"/>
</dbReference>
<dbReference type="InterPro" id="IPR013249">
    <property type="entry name" value="RNA_pol_sigma70_r4_t2"/>
</dbReference>
<evidence type="ECO:0000256" key="3">
    <source>
        <dbReference type="ARBA" id="ARBA00023082"/>
    </source>
</evidence>
<dbReference type="SUPFAM" id="SSF88659">
    <property type="entry name" value="Sigma3 and sigma4 domains of RNA polymerase sigma factors"/>
    <property type="match status" value="1"/>
</dbReference>
<dbReference type="Gene3D" id="1.10.10.10">
    <property type="entry name" value="Winged helix-like DNA-binding domain superfamily/Winged helix DNA-binding domain"/>
    <property type="match status" value="1"/>
</dbReference>
<keyword evidence="4" id="KW-0804">Transcription</keyword>
<comment type="caution">
    <text evidence="8">The sequence shown here is derived from an EMBL/GenBank/DDBJ whole genome shotgun (WGS) entry which is preliminary data.</text>
</comment>
<feature type="domain" description="RNA polymerase sigma-70 region 2" evidence="5">
    <location>
        <begin position="15"/>
        <end position="73"/>
    </location>
</feature>
<dbReference type="Pfam" id="PF08281">
    <property type="entry name" value="Sigma70_r4_2"/>
    <property type="match status" value="1"/>
</dbReference>
<dbReference type="EMBL" id="JACHML010000001">
    <property type="protein sequence ID" value="MBB6392302.1"/>
    <property type="molecule type" value="Genomic_DNA"/>
</dbReference>
<sequence length="410" mass="44779">MPDAEVAEVFAAQWPRLVATLRADLGDLDLAEDAAQHAFAAASERWPSDGTPDVPGAWLVTVARRWAIDQARRDIRWAQREDDVRAALELPQRERGPIADDLLAMIFGCCHRALDESARVALTLRYVVGLPTAAIAKSFLVPEATMAKRLVRAKKKIAATNIPFQVPDRGHQAESLHEVLRIVYVIYTQGHAAPTGELIRGDLCDEARWLAGCLCELLPDEPETWGLAALLAFTDARRPARLDADGEVVLLSEQDRSLWDAAAIAEGRRLLRRALSHRRVGPYQLQAAIAGAHADAPTFDETDWATIRRLYAVLGKLEPSPVIRLNEAVAASLAEGGVAGLALLEPLADDLADYHYFHLARADMLAQTGDRRAAREAFDRALDCCDSDAERRAIHRVAAARLAAAGPTVS</sequence>
<evidence type="ECO:0000259" key="7">
    <source>
        <dbReference type="Pfam" id="PF20239"/>
    </source>
</evidence>
<keyword evidence="3" id="KW-0731">Sigma factor</keyword>
<feature type="domain" description="RNA polymerase sigma factor 70 region 4 type 2" evidence="6">
    <location>
        <begin position="106"/>
        <end position="157"/>
    </location>
</feature>
<evidence type="ECO:0000259" key="5">
    <source>
        <dbReference type="Pfam" id="PF04542"/>
    </source>
</evidence>
<accession>A0A7X0FSI8</accession>
<dbReference type="GO" id="GO:0016987">
    <property type="term" value="F:sigma factor activity"/>
    <property type="evidence" value="ECO:0007669"/>
    <property type="project" value="UniProtKB-KW"/>
</dbReference>
<name>A0A7X0FSI8_9MICO</name>
<dbReference type="Pfam" id="PF04542">
    <property type="entry name" value="Sigma70_r2"/>
    <property type="match status" value="1"/>
</dbReference>
<organism evidence="8 9">
    <name type="scientific">Microbacterium thalassium</name>
    <dbReference type="NCBI Taxonomy" id="362649"/>
    <lineage>
        <taxon>Bacteria</taxon>
        <taxon>Bacillati</taxon>
        <taxon>Actinomycetota</taxon>
        <taxon>Actinomycetes</taxon>
        <taxon>Micrococcales</taxon>
        <taxon>Microbacteriaceae</taxon>
        <taxon>Microbacterium</taxon>
    </lineage>
</organism>
<dbReference type="InterPro" id="IPR013324">
    <property type="entry name" value="RNA_pol_sigma_r3/r4-like"/>
</dbReference>